<evidence type="ECO:0000313" key="11">
    <source>
        <dbReference type="EMBL" id="KAJ7320847.1"/>
    </source>
</evidence>
<evidence type="ECO:0000256" key="7">
    <source>
        <dbReference type="ARBA" id="ARBA00023136"/>
    </source>
</evidence>
<accession>A0AAD7EH07</accession>
<evidence type="ECO:0000256" key="5">
    <source>
        <dbReference type="ARBA" id="ARBA00022989"/>
    </source>
</evidence>
<dbReference type="Proteomes" id="UP001218218">
    <property type="component" value="Unassembled WGS sequence"/>
</dbReference>
<keyword evidence="12" id="KW-1185">Reference proteome</keyword>
<dbReference type="GO" id="GO:0004932">
    <property type="term" value="F:mating-type factor pheromone receptor activity"/>
    <property type="evidence" value="ECO:0007669"/>
    <property type="project" value="InterPro"/>
</dbReference>
<feature type="non-terminal residue" evidence="11">
    <location>
        <position position="1"/>
    </location>
</feature>
<evidence type="ECO:0000256" key="8">
    <source>
        <dbReference type="ARBA" id="ARBA00023170"/>
    </source>
</evidence>
<comment type="caution">
    <text evidence="11">The sequence shown here is derived from an EMBL/GenBank/DDBJ whole genome shotgun (WGS) entry which is preliminary data.</text>
</comment>
<evidence type="ECO:0000256" key="9">
    <source>
        <dbReference type="ARBA" id="ARBA00023224"/>
    </source>
</evidence>
<dbReference type="Pfam" id="PF02076">
    <property type="entry name" value="STE3"/>
    <property type="match status" value="1"/>
</dbReference>
<feature type="chain" id="PRO_5041995879" evidence="10">
    <location>
        <begin position="21"/>
        <end position="127"/>
    </location>
</feature>
<keyword evidence="9" id="KW-0807">Transducer</keyword>
<keyword evidence="4" id="KW-0812">Transmembrane</keyword>
<keyword evidence="3" id="KW-0589">Pheromone response</keyword>
<dbReference type="GO" id="GO:0005886">
    <property type="term" value="C:plasma membrane"/>
    <property type="evidence" value="ECO:0007669"/>
    <property type="project" value="TreeGrafter"/>
</dbReference>
<evidence type="ECO:0000256" key="3">
    <source>
        <dbReference type="ARBA" id="ARBA00022507"/>
    </source>
</evidence>
<dbReference type="AlphaFoldDB" id="A0AAD7EH07"/>
<proteinExistence type="inferred from homology"/>
<comment type="subcellular location">
    <subcellularLocation>
        <location evidence="1">Membrane</location>
        <topology evidence="1">Multi-pass membrane protein</topology>
    </subcellularLocation>
</comment>
<dbReference type="PANTHER" id="PTHR28097:SF1">
    <property type="entry name" value="PHEROMONE A FACTOR RECEPTOR"/>
    <property type="match status" value="1"/>
</dbReference>
<evidence type="ECO:0000256" key="4">
    <source>
        <dbReference type="ARBA" id="ARBA00022692"/>
    </source>
</evidence>
<organism evidence="11 12">
    <name type="scientific">Mycena albidolilacea</name>
    <dbReference type="NCBI Taxonomy" id="1033008"/>
    <lineage>
        <taxon>Eukaryota</taxon>
        <taxon>Fungi</taxon>
        <taxon>Dikarya</taxon>
        <taxon>Basidiomycota</taxon>
        <taxon>Agaricomycotina</taxon>
        <taxon>Agaricomycetes</taxon>
        <taxon>Agaricomycetidae</taxon>
        <taxon>Agaricales</taxon>
        <taxon>Marasmiineae</taxon>
        <taxon>Mycenaceae</taxon>
        <taxon>Mycena</taxon>
    </lineage>
</organism>
<reference evidence="11" key="1">
    <citation type="submission" date="2023-03" db="EMBL/GenBank/DDBJ databases">
        <title>Massive genome expansion in bonnet fungi (Mycena s.s.) driven by repeated elements and novel gene families across ecological guilds.</title>
        <authorList>
            <consortium name="Lawrence Berkeley National Laboratory"/>
            <person name="Harder C.B."/>
            <person name="Miyauchi S."/>
            <person name="Viragh M."/>
            <person name="Kuo A."/>
            <person name="Thoen E."/>
            <person name="Andreopoulos B."/>
            <person name="Lu D."/>
            <person name="Skrede I."/>
            <person name="Drula E."/>
            <person name="Henrissat B."/>
            <person name="Morin E."/>
            <person name="Kohler A."/>
            <person name="Barry K."/>
            <person name="LaButti K."/>
            <person name="Morin E."/>
            <person name="Salamov A."/>
            <person name="Lipzen A."/>
            <person name="Mereny Z."/>
            <person name="Hegedus B."/>
            <person name="Baldrian P."/>
            <person name="Stursova M."/>
            <person name="Weitz H."/>
            <person name="Taylor A."/>
            <person name="Grigoriev I.V."/>
            <person name="Nagy L.G."/>
            <person name="Martin F."/>
            <person name="Kauserud H."/>
        </authorList>
    </citation>
    <scope>NUCLEOTIDE SEQUENCE</scope>
    <source>
        <strain evidence="11">CBHHK002</strain>
    </source>
</reference>
<dbReference type="PRINTS" id="PR00899">
    <property type="entry name" value="GPCRSTE3"/>
</dbReference>
<dbReference type="GO" id="GO:0000750">
    <property type="term" value="P:pheromone-dependent signal transduction involved in conjugation with cellular fusion"/>
    <property type="evidence" value="ECO:0007669"/>
    <property type="project" value="TreeGrafter"/>
</dbReference>
<protein>
    <submittedName>
        <fullName evidence="11">GPCR fungal pheromone mating factor</fullName>
    </submittedName>
</protein>
<keyword evidence="5" id="KW-1133">Transmembrane helix</keyword>
<evidence type="ECO:0000256" key="6">
    <source>
        <dbReference type="ARBA" id="ARBA00023040"/>
    </source>
</evidence>
<keyword evidence="7" id="KW-0472">Membrane</keyword>
<comment type="similarity">
    <text evidence="2">Belongs to the G-protein coupled receptor 4 family.</text>
</comment>
<gene>
    <name evidence="11" type="ORF">DFH08DRAFT_620833</name>
</gene>
<feature type="signal peptide" evidence="10">
    <location>
        <begin position="1"/>
        <end position="20"/>
    </location>
</feature>
<evidence type="ECO:0000256" key="10">
    <source>
        <dbReference type="SAM" id="SignalP"/>
    </source>
</evidence>
<sequence length="127" mass="14356">PFVLVLMSSIYCLFSLRTFAARHAAFAQLMSTHPALTPDRYLRLSALALTDLMLSTPLAASIYHNTVASPISPWISYFDYGRIEQALHVLWAADTKSRVAIELVRWAPPMYTLVFFALFGFAEEARR</sequence>
<evidence type="ECO:0000256" key="1">
    <source>
        <dbReference type="ARBA" id="ARBA00004141"/>
    </source>
</evidence>
<evidence type="ECO:0000313" key="12">
    <source>
        <dbReference type="Proteomes" id="UP001218218"/>
    </source>
</evidence>
<feature type="non-terminal residue" evidence="11">
    <location>
        <position position="127"/>
    </location>
</feature>
<name>A0AAD7EH07_9AGAR</name>
<dbReference type="PANTHER" id="PTHR28097">
    <property type="entry name" value="PHEROMONE A FACTOR RECEPTOR"/>
    <property type="match status" value="1"/>
</dbReference>
<keyword evidence="6" id="KW-0297">G-protein coupled receptor</keyword>
<dbReference type="EMBL" id="JARIHO010000053">
    <property type="protein sequence ID" value="KAJ7320847.1"/>
    <property type="molecule type" value="Genomic_DNA"/>
</dbReference>
<keyword evidence="8" id="KW-0675">Receptor</keyword>
<evidence type="ECO:0000256" key="2">
    <source>
        <dbReference type="ARBA" id="ARBA00011085"/>
    </source>
</evidence>
<dbReference type="InterPro" id="IPR001499">
    <property type="entry name" value="GPCR_STE3"/>
</dbReference>
<keyword evidence="10" id="KW-0732">Signal</keyword>